<name>A0A8H5ESD7_9AGAR</name>
<reference evidence="1 2" key="1">
    <citation type="journal article" date="2020" name="ISME J.">
        <title>Uncovering the hidden diversity of litter-decomposition mechanisms in mushroom-forming fungi.</title>
        <authorList>
            <person name="Floudas D."/>
            <person name="Bentzer J."/>
            <person name="Ahren D."/>
            <person name="Johansson T."/>
            <person name="Persson P."/>
            <person name="Tunlid A."/>
        </authorList>
    </citation>
    <scope>NUCLEOTIDE SEQUENCE [LARGE SCALE GENOMIC DNA]</scope>
    <source>
        <strain evidence="1 2">CBS 101986</strain>
    </source>
</reference>
<dbReference type="AlphaFoldDB" id="A0A8H5ESD7"/>
<dbReference type="Proteomes" id="UP000567179">
    <property type="component" value="Unassembled WGS sequence"/>
</dbReference>
<proteinExistence type="predicted"/>
<sequence>MRGQFIASSKVGHVVCLVEEDSSLGVSAQQGERLKTPIDRELRVPPPHHPVTANQMAKHGMIARFLRWLSDFFWPGDYDRDSAKEAYKAYLASGNVASLSAAIESFQFAVDHYRKHNSSSLVTTLINYAVAVWKHYETCGKSPEDLENVIRLDTEAQASWSGEKNTTTYLFLLNALAGAYFEQYQRAFGKNPIKPDGKQEAFNNAIKHYTELKDNPAAGSQRSATQVQLGVMFRMRSELEQTRDRFEIGLEHLKEALSEATEAGKEIHAGDESDEKQRQKAAVDDVKATCLLNLADSYEVHYTLSKDPRKLHDLTMAIDSNTEAKPLLEELQHPELPACLFNLGRQLRLRWLQTQDPSDFATAKQLAEAARDSVGVDHPLKQDIDLLVEVLQPESRRGTMDSMDMHAGGLTRRGTMYEAADNVRIPRRQGTVGSSMDI</sequence>
<protein>
    <submittedName>
        <fullName evidence="1">Uncharacterized protein</fullName>
    </submittedName>
</protein>
<dbReference type="EMBL" id="JAACJJ010000057">
    <property type="protein sequence ID" value="KAF5310631.1"/>
    <property type="molecule type" value="Genomic_DNA"/>
</dbReference>
<gene>
    <name evidence="1" type="ORF">D9619_008261</name>
</gene>
<organism evidence="1 2">
    <name type="scientific">Psilocybe cf. subviscida</name>
    <dbReference type="NCBI Taxonomy" id="2480587"/>
    <lineage>
        <taxon>Eukaryota</taxon>
        <taxon>Fungi</taxon>
        <taxon>Dikarya</taxon>
        <taxon>Basidiomycota</taxon>
        <taxon>Agaricomycotina</taxon>
        <taxon>Agaricomycetes</taxon>
        <taxon>Agaricomycetidae</taxon>
        <taxon>Agaricales</taxon>
        <taxon>Agaricineae</taxon>
        <taxon>Strophariaceae</taxon>
        <taxon>Psilocybe</taxon>
    </lineage>
</organism>
<keyword evidence="2" id="KW-1185">Reference proteome</keyword>
<evidence type="ECO:0000313" key="2">
    <source>
        <dbReference type="Proteomes" id="UP000567179"/>
    </source>
</evidence>
<comment type="caution">
    <text evidence="1">The sequence shown here is derived from an EMBL/GenBank/DDBJ whole genome shotgun (WGS) entry which is preliminary data.</text>
</comment>
<dbReference type="OrthoDB" id="3059123at2759"/>
<accession>A0A8H5ESD7</accession>
<evidence type="ECO:0000313" key="1">
    <source>
        <dbReference type="EMBL" id="KAF5310631.1"/>
    </source>
</evidence>